<dbReference type="SUPFAM" id="SSF48439">
    <property type="entry name" value="Protein prenylyltransferase"/>
    <property type="match status" value="1"/>
</dbReference>
<feature type="repeat" description="TPR" evidence="3">
    <location>
        <begin position="550"/>
        <end position="583"/>
    </location>
</feature>
<dbReference type="SUPFAM" id="SSF48452">
    <property type="entry name" value="TPR-like"/>
    <property type="match status" value="1"/>
</dbReference>
<proteinExistence type="predicted"/>
<gene>
    <name evidence="6" type="ORF">C5O25_00300</name>
</gene>
<dbReference type="PANTHER" id="PTHR44858">
    <property type="entry name" value="TETRATRICOPEPTIDE REPEAT PROTEIN 6"/>
    <property type="match status" value="1"/>
</dbReference>
<keyword evidence="2 3" id="KW-0802">TPR repeat</keyword>
<accession>A0A2V1J2E7</accession>
<dbReference type="InterPro" id="IPR011990">
    <property type="entry name" value="TPR-like_helical_dom_sf"/>
</dbReference>
<keyword evidence="5" id="KW-0732">Signal</keyword>
<feature type="region of interest" description="Disordered" evidence="4">
    <location>
        <begin position="377"/>
        <end position="421"/>
    </location>
</feature>
<dbReference type="Gene3D" id="1.25.40.10">
    <property type="entry name" value="Tetratricopeptide repeat domain"/>
    <property type="match status" value="6"/>
</dbReference>
<evidence type="ECO:0000256" key="4">
    <source>
        <dbReference type="SAM" id="MobiDB-lite"/>
    </source>
</evidence>
<dbReference type="SMART" id="SM00028">
    <property type="entry name" value="TPR"/>
    <property type="match status" value="12"/>
</dbReference>
<dbReference type="InterPro" id="IPR019734">
    <property type="entry name" value="TPR_rpt"/>
</dbReference>
<feature type="compositionally biased region" description="Polar residues" evidence="4">
    <location>
        <begin position="395"/>
        <end position="412"/>
    </location>
</feature>
<evidence type="ECO:0000313" key="7">
    <source>
        <dbReference type="Proteomes" id="UP000244925"/>
    </source>
</evidence>
<protein>
    <submittedName>
        <fullName evidence="6">Tetratricopeptide repeat protein</fullName>
    </submittedName>
</protein>
<evidence type="ECO:0000256" key="5">
    <source>
        <dbReference type="SAM" id="SignalP"/>
    </source>
</evidence>
<keyword evidence="1" id="KW-0677">Repeat</keyword>
<evidence type="ECO:0000256" key="2">
    <source>
        <dbReference type="ARBA" id="ARBA00022803"/>
    </source>
</evidence>
<dbReference type="InterPro" id="IPR050498">
    <property type="entry name" value="Ycf3"/>
</dbReference>
<sequence length="730" mass="82450">MIGVYSHSLLTNPMLSRFIIRIACLAALLSCEMPTHAQINTDQVMQVGRNALYFEDYMLSIQYFNQVIAAKPYLAQPYFFRAIAKYNLDDFRGAVADASKALEQNPFLLDAYELRAVANQNIGNVEDALNDYDEVLGTLPENRVILFNKALAYQELKRYDEAAATFDALLATHSGFDGGYVGRARLRLEQKDTVGALADVEKALDLNKRSVNAYLIRADVAINSHRDYAAALDDMNEAIRLQPKYPGFYINRAFLRHNLDDYYGALSDYEYAIQLDPEDYTGYFNRALLLCEVRDFDKALADLNKVLALRGTDYRALYNRALVLKEKRDFKGALADINTIIAAYPNLAAGYFLRSEIRRDMGDMKAKEDFDRSLALARGNKAGNSGRNDIREQGGQDSSIKTSSDGNSTEPQTAGEPTPFDKDFEEIMRGAAESPDKVMARFTSLLTVNDNTNIEQEFINKSIRGRVQNRNVSISYEPIFTASYYNSPTELRPNPEYIKEVDEINRTRALRFLLQVTNSVPSLDDEDQIKRHFDSVNYYNSYLSSHKPRAIDYFGRAMDLLTLRNYDGSIADFNRALELTPDFTMAYFMRGIARLQKLESEAEESAKTQPGDGRIHQTAPAIMPGASMQQRRANMTEVMADIDKVIELSPEMPVAYYNKGVILLQLQDYTSALKALNRAIELKPDFGEAYYNRGYVYYMLGDSSKGSADVSKAGELGVVPSYNLLKRMNR</sequence>
<feature type="signal peptide" evidence="5">
    <location>
        <begin position="1"/>
        <end position="37"/>
    </location>
</feature>
<name>A0A2V1J2E7_9BACT</name>
<dbReference type="PROSITE" id="PS50005">
    <property type="entry name" value="TPR"/>
    <property type="match status" value="3"/>
</dbReference>
<dbReference type="PANTHER" id="PTHR44858:SF1">
    <property type="entry name" value="UDP-N-ACETYLGLUCOSAMINE--PEPTIDE N-ACETYLGLUCOSAMINYLTRANSFERASE SPINDLY-RELATED"/>
    <property type="match status" value="1"/>
</dbReference>
<dbReference type="Pfam" id="PF13432">
    <property type="entry name" value="TPR_16"/>
    <property type="match status" value="4"/>
</dbReference>
<evidence type="ECO:0000313" key="6">
    <source>
        <dbReference type="EMBL" id="PWB09684.1"/>
    </source>
</evidence>
<feature type="chain" id="PRO_5015863417" evidence="5">
    <location>
        <begin position="38"/>
        <end position="730"/>
    </location>
</feature>
<dbReference type="AlphaFoldDB" id="A0A2V1J2E7"/>
<evidence type="ECO:0000256" key="1">
    <source>
        <dbReference type="ARBA" id="ARBA00022737"/>
    </source>
</evidence>
<keyword evidence="7" id="KW-1185">Reference proteome</keyword>
<dbReference type="Proteomes" id="UP000244925">
    <property type="component" value="Unassembled WGS sequence"/>
</dbReference>
<reference evidence="7" key="1">
    <citation type="submission" date="2018-02" db="EMBL/GenBank/DDBJ databases">
        <authorList>
            <person name="Clavel T."/>
            <person name="Strowig T."/>
        </authorList>
    </citation>
    <scope>NUCLEOTIDE SEQUENCE [LARGE SCALE GENOMIC DNA]</scope>
    <source>
        <strain evidence="7">DSM 100764</strain>
    </source>
</reference>
<dbReference type="Pfam" id="PF13414">
    <property type="entry name" value="TPR_11"/>
    <property type="match status" value="1"/>
</dbReference>
<comment type="caution">
    <text evidence="6">The sequence shown here is derived from an EMBL/GenBank/DDBJ whole genome shotgun (WGS) entry which is preliminary data.</text>
</comment>
<dbReference type="PROSITE" id="PS50293">
    <property type="entry name" value="TPR_REGION"/>
    <property type="match status" value="1"/>
</dbReference>
<feature type="repeat" description="TPR" evidence="3">
    <location>
        <begin position="653"/>
        <end position="686"/>
    </location>
</feature>
<feature type="repeat" description="TPR" evidence="3">
    <location>
        <begin position="246"/>
        <end position="279"/>
    </location>
</feature>
<evidence type="ECO:0000256" key="3">
    <source>
        <dbReference type="PROSITE-ProRule" id="PRU00339"/>
    </source>
</evidence>
<organism evidence="6 7">
    <name type="scientific">Paramuribaculum intestinale</name>
    <dbReference type="NCBI Taxonomy" id="2094151"/>
    <lineage>
        <taxon>Bacteria</taxon>
        <taxon>Pseudomonadati</taxon>
        <taxon>Bacteroidota</taxon>
        <taxon>Bacteroidia</taxon>
        <taxon>Bacteroidales</taxon>
        <taxon>Muribaculaceae</taxon>
        <taxon>Paramuribaculum</taxon>
    </lineage>
</organism>
<dbReference type="EMBL" id="PUBV01000001">
    <property type="protein sequence ID" value="PWB09684.1"/>
    <property type="molecule type" value="Genomic_DNA"/>
</dbReference>